<dbReference type="RefSeq" id="WP_067056285.1">
    <property type="nucleotide sequence ID" value="NZ_MXAO01000048.1"/>
</dbReference>
<accession>A0A378Q2Q2</accession>
<dbReference type="Proteomes" id="UP000255193">
    <property type="component" value="Unassembled WGS sequence"/>
</dbReference>
<dbReference type="AlphaFoldDB" id="A0A378Q2Q2"/>
<reference evidence="1 2" key="1">
    <citation type="submission" date="2018-06" db="EMBL/GenBank/DDBJ databases">
        <authorList>
            <consortium name="Pathogen Informatics"/>
            <person name="Doyle S."/>
        </authorList>
    </citation>
    <scope>NUCLEOTIDE SEQUENCE [LARGE SCALE GENOMIC DNA]</scope>
    <source>
        <strain evidence="1 2">NCTC11091</strain>
    </source>
</reference>
<sequence>MDKLPISRAQLAGKRRIVIYMTDLAAYSKILPSILYNELHDSKLRQGIDYVYHPKKEDFALSLAAAQAVLLGYQLWGSADITAAWQTWHAISDFINQGFNHDNKQSTSKK</sequence>
<name>A0A378Q2Q2_9GAMM</name>
<evidence type="ECO:0000313" key="1">
    <source>
        <dbReference type="EMBL" id="STY95081.1"/>
    </source>
</evidence>
<proteinExistence type="predicted"/>
<organism evidence="1 2">
    <name type="scientific">Faucicola atlantae</name>
    <dbReference type="NCBI Taxonomy" id="34059"/>
    <lineage>
        <taxon>Bacteria</taxon>
        <taxon>Pseudomonadati</taxon>
        <taxon>Pseudomonadota</taxon>
        <taxon>Gammaproteobacteria</taxon>
        <taxon>Moraxellales</taxon>
        <taxon>Moraxellaceae</taxon>
        <taxon>Faucicola</taxon>
    </lineage>
</organism>
<protein>
    <submittedName>
        <fullName evidence="1">Uncharacterized protein</fullName>
    </submittedName>
</protein>
<dbReference type="EMBL" id="UGQA01000001">
    <property type="protein sequence ID" value="STY95081.1"/>
    <property type="molecule type" value="Genomic_DNA"/>
</dbReference>
<evidence type="ECO:0000313" key="2">
    <source>
        <dbReference type="Proteomes" id="UP000255193"/>
    </source>
</evidence>
<gene>
    <name evidence="1" type="ORF">NCTC11091_00867</name>
</gene>